<feature type="non-terminal residue" evidence="1">
    <location>
        <position position="12"/>
    </location>
</feature>
<name>A0A814XWE8_9BILA</name>
<dbReference type="Proteomes" id="UP000663889">
    <property type="component" value="Unassembled WGS sequence"/>
</dbReference>
<dbReference type="EMBL" id="CAJNOU010001553">
    <property type="protein sequence ID" value="CAF1221283.1"/>
    <property type="molecule type" value="Genomic_DNA"/>
</dbReference>
<proteinExistence type="predicted"/>
<organism evidence="1 2">
    <name type="scientific">Rotaria sordida</name>
    <dbReference type="NCBI Taxonomy" id="392033"/>
    <lineage>
        <taxon>Eukaryota</taxon>
        <taxon>Metazoa</taxon>
        <taxon>Spiralia</taxon>
        <taxon>Gnathifera</taxon>
        <taxon>Rotifera</taxon>
        <taxon>Eurotatoria</taxon>
        <taxon>Bdelloidea</taxon>
        <taxon>Philodinida</taxon>
        <taxon>Philodinidae</taxon>
        <taxon>Rotaria</taxon>
    </lineage>
</organism>
<reference evidence="1" key="1">
    <citation type="submission" date="2021-02" db="EMBL/GenBank/DDBJ databases">
        <authorList>
            <person name="Nowell W R."/>
        </authorList>
    </citation>
    <scope>NUCLEOTIDE SEQUENCE</scope>
</reference>
<sequence length="12" mass="1504">MASREWLAKIWI</sequence>
<accession>A0A814XWE8</accession>
<evidence type="ECO:0000313" key="2">
    <source>
        <dbReference type="Proteomes" id="UP000663889"/>
    </source>
</evidence>
<protein>
    <submittedName>
        <fullName evidence="1">Uncharacterized protein</fullName>
    </submittedName>
</protein>
<comment type="caution">
    <text evidence="1">The sequence shown here is derived from an EMBL/GenBank/DDBJ whole genome shotgun (WGS) entry which is preliminary data.</text>
</comment>
<evidence type="ECO:0000313" key="1">
    <source>
        <dbReference type="EMBL" id="CAF1221283.1"/>
    </source>
</evidence>
<gene>
    <name evidence="1" type="ORF">SEV965_LOCUS22200</name>
</gene>